<dbReference type="Proteomes" id="UP001472866">
    <property type="component" value="Chromosome 07"/>
</dbReference>
<keyword evidence="2" id="KW-1133">Transmembrane helix</keyword>
<gene>
    <name evidence="3" type="ORF">HKI87_07g50760</name>
</gene>
<keyword evidence="4" id="KW-1185">Reference proteome</keyword>
<evidence type="ECO:0000313" key="4">
    <source>
        <dbReference type="Proteomes" id="UP001472866"/>
    </source>
</evidence>
<evidence type="ECO:0000256" key="2">
    <source>
        <dbReference type="SAM" id="Phobius"/>
    </source>
</evidence>
<reference evidence="3 4" key="1">
    <citation type="submission" date="2024-03" db="EMBL/GenBank/DDBJ databases">
        <title>Complete genome sequence of the green alga Chloropicon roscoffensis RCC1871.</title>
        <authorList>
            <person name="Lemieux C."/>
            <person name="Pombert J.-F."/>
            <person name="Otis C."/>
            <person name="Turmel M."/>
        </authorList>
    </citation>
    <scope>NUCLEOTIDE SEQUENCE [LARGE SCALE GENOMIC DNA]</scope>
    <source>
        <strain evidence="3 4">RCC1871</strain>
    </source>
</reference>
<feature type="transmembrane region" description="Helical" evidence="2">
    <location>
        <begin position="86"/>
        <end position="107"/>
    </location>
</feature>
<feature type="transmembrane region" description="Helical" evidence="2">
    <location>
        <begin position="140"/>
        <end position="160"/>
    </location>
</feature>
<evidence type="ECO:0000256" key="1">
    <source>
        <dbReference type="SAM" id="MobiDB-lite"/>
    </source>
</evidence>
<feature type="transmembrane region" description="Helical" evidence="2">
    <location>
        <begin position="172"/>
        <end position="196"/>
    </location>
</feature>
<keyword evidence="2" id="KW-0472">Membrane</keyword>
<name>A0AAX4PBZ1_9CHLO</name>
<evidence type="ECO:0008006" key="5">
    <source>
        <dbReference type="Google" id="ProtNLM"/>
    </source>
</evidence>
<dbReference type="PANTHER" id="PTHR36009">
    <property type="match status" value="1"/>
</dbReference>
<dbReference type="PANTHER" id="PTHR36009:SF3">
    <property type="entry name" value="TRANSMEMBRANE PROTEIN"/>
    <property type="match status" value="1"/>
</dbReference>
<protein>
    <recommendedName>
        <fullName evidence="5">DUF2834 domain-containing protein</fullName>
    </recommendedName>
</protein>
<evidence type="ECO:0000313" key="3">
    <source>
        <dbReference type="EMBL" id="WZN63527.1"/>
    </source>
</evidence>
<sequence length="284" mass="30515">MAVRAGGLGPRQVRQVGKASGFGTPYSPGRRQGRQDRRGPALCEGRGLQGPAPGPRVRPATIATTRAEPGGDGNPSDMDALLPAKWSLRGLNLGILALWFCFGVYAFKFSPNAAVVTDRTLLQAAINLGVDEDGNSINRIFLALFYVLGLLPVIYASLLLPSGKSGNGVPAWPFVSLSMFLGAFGLLPYFALWQPCARRRDVLGSQSKLTRFLESKANAAVVLASLAGLTAMVATASSSDWSGYLSLFGKSRFTHVSSLDFCVLTLMAPFWVYNDAEQRQWKRG</sequence>
<feature type="transmembrane region" description="Helical" evidence="2">
    <location>
        <begin position="256"/>
        <end position="273"/>
    </location>
</feature>
<accession>A0AAX4PBZ1</accession>
<proteinExistence type="predicted"/>
<keyword evidence="2" id="KW-0812">Transmembrane</keyword>
<dbReference type="AlphaFoldDB" id="A0AAX4PBZ1"/>
<dbReference type="EMBL" id="CP151507">
    <property type="protein sequence ID" value="WZN63527.1"/>
    <property type="molecule type" value="Genomic_DNA"/>
</dbReference>
<feature type="transmembrane region" description="Helical" evidence="2">
    <location>
        <begin position="217"/>
        <end position="236"/>
    </location>
</feature>
<organism evidence="3 4">
    <name type="scientific">Chloropicon roscoffensis</name>
    <dbReference type="NCBI Taxonomy" id="1461544"/>
    <lineage>
        <taxon>Eukaryota</taxon>
        <taxon>Viridiplantae</taxon>
        <taxon>Chlorophyta</taxon>
        <taxon>Chloropicophyceae</taxon>
        <taxon>Chloropicales</taxon>
        <taxon>Chloropicaceae</taxon>
        <taxon>Chloropicon</taxon>
    </lineage>
</organism>
<feature type="region of interest" description="Disordered" evidence="1">
    <location>
        <begin position="1"/>
        <end position="59"/>
    </location>
</feature>